<dbReference type="InterPro" id="IPR004838">
    <property type="entry name" value="NHTrfase_class1_PyrdxlP-BS"/>
</dbReference>
<dbReference type="InterPro" id="IPR015422">
    <property type="entry name" value="PyrdxlP-dep_Trfase_small"/>
</dbReference>
<evidence type="ECO:0000256" key="4">
    <source>
        <dbReference type="ARBA" id="ARBA00022898"/>
    </source>
</evidence>
<evidence type="ECO:0000256" key="2">
    <source>
        <dbReference type="ARBA" id="ARBA00022576"/>
    </source>
</evidence>
<dbReference type="Pfam" id="PF00155">
    <property type="entry name" value="Aminotran_1_2"/>
    <property type="match status" value="1"/>
</dbReference>
<dbReference type="GO" id="GO:0016212">
    <property type="term" value="F:kynurenine-oxoglutarate transaminase activity"/>
    <property type="evidence" value="ECO:0007669"/>
    <property type="project" value="TreeGrafter"/>
</dbReference>
<dbReference type="PANTHER" id="PTHR43807:SF20">
    <property type="entry name" value="FI04487P"/>
    <property type="match status" value="1"/>
</dbReference>
<evidence type="ECO:0000313" key="8">
    <source>
        <dbReference type="Proteomes" id="UP000192591"/>
    </source>
</evidence>
<evidence type="ECO:0000256" key="3">
    <source>
        <dbReference type="ARBA" id="ARBA00022679"/>
    </source>
</evidence>
<feature type="domain" description="Aminotransferase class I/classII large" evidence="6">
    <location>
        <begin position="28"/>
        <end position="375"/>
    </location>
</feature>
<dbReference type="InterPro" id="IPR015421">
    <property type="entry name" value="PyrdxlP-dep_Trfase_major"/>
</dbReference>
<dbReference type="SUPFAM" id="SSF53383">
    <property type="entry name" value="PLP-dependent transferases"/>
    <property type="match status" value="1"/>
</dbReference>
<protein>
    <recommendedName>
        <fullName evidence="5">Aminotransferase</fullName>
        <ecNumber evidence="5">2.6.1.-</ecNumber>
    </recommendedName>
</protein>
<gene>
    <name evidence="7" type="ORF">B1813_18440</name>
</gene>
<dbReference type="Proteomes" id="UP000192591">
    <property type="component" value="Unassembled WGS sequence"/>
</dbReference>
<evidence type="ECO:0000256" key="1">
    <source>
        <dbReference type="ARBA" id="ARBA00001933"/>
    </source>
</evidence>
<sequence length="384" mass="40722">MRAARRTQRLPTGGLTSLLGAGREYGAVDLAVGTPEWPAPPENLVAQAASAVAGYNQYESPEGVRALREQIAAALGAAGDPVDPETELTVTVGASEGLCVALLSVVDPGDEVIVFEPSYENFLGGIALSGGCPRWVRADSAGRVDPDDLAAAFGPRTKAVVVNTPNNPTGHVLTREELDVLGALCERHDTTVISDEVYARYVFDGRRHVSVAEIPSLRDRSVVVGSLSKSHAISGWRIGFVRANPALSSVLRRVHIATTAGAAGPLQRAVVQSGALTERDWDPTAGMQRNRDRVVELFSRAGLECLVPEGGCYVLADIRPVTERASDEFAKRLLVEAGIVVAPGRYFFGSGAGGDELVRIAFNRRSETLDEVERRLAAFGTVAG</sequence>
<dbReference type="GO" id="GO:0030170">
    <property type="term" value="F:pyridoxal phosphate binding"/>
    <property type="evidence" value="ECO:0007669"/>
    <property type="project" value="InterPro"/>
</dbReference>
<comment type="similarity">
    <text evidence="5">Belongs to the class-I pyridoxal-phosphate-dependent aminotransferase family.</text>
</comment>
<reference evidence="7 8" key="1">
    <citation type="submission" date="2017-02" db="EMBL/GenBank/DDBJ databases">
        <title>Draft genome of Saccharomonospora sp. 154.</title>
        <authorList>
            <person name="Alonso-Carmona G.S."/>
            <person name="De La Haba R."/>
            <person name="Vera-Gargallo B."/>
            <person name="Sandoval-Trujillo A.H."/>
            <person name="Ramirez-Duran N."/>
            <person name="Ventosa A."/>
        </authorList>
    </citation>
    <scope>NUCLEOTIDE SEQUENCE [LARGE SCALE GENOMIC DNA]</scope>
    <source>
        <strain evidence="7 8">LRS4.154</strain>
    </source>
</reference>
<keyword evidence="2 5" id="KW-0032">Aminotransferase</keyword>
<dbReference type="CDD" id="cd00609">
    <property type="entry name" value="AAT_like"/>
    <property type="match status" value="1"/>
</dbReference>
<dbReference type="InterPro" id="IPR015424">
    <property type="entry name" value="PyrdxlP-dep_Trfase"/>
</dbReference>
<name>A0A1V8ZY76_SACPI</name>
<keyword evidence="8" id="KW-1185">Reference proteome</keyword>
<dbReference type="PROSITE" id="PS00105">
    <property type="entry name" value="AA_TRANSFER_CLASS_1"/>
    <property type="match status" value="1"/>
</dbReference>
<evidence type="ECO:0000259" key="6">
    <source>
        <dbReference type="Pfam" id="PF00155"/>
    </source>
</evidence>
<dbReference type="InterPro" id="IPR051326">
    <property type="entry name" value="Kynurenine-oxoglutarate_AT"/>
</dbReference>
<dbReference type="STRING" id="1962155.B1813_18440"/>
<dbReference type="RefSeq" id="WP_081193971.1">
    <property type="nucleotide sequence ID" value="NZ_MWIH01000008.1"/>
</dbReference>
<organism evidence="7 8">
    <name type="scientific">Saccharomonospora piscinae</name>
    <dbReference type="NCBI Taxonomy" id="687388"/>
    <lineage>
        <taxon>Bacteria</taxon>
        <taxon>Bacillati</taxon>
        <taxon>Actinomycetota</taxon>
        <taxon>Actinomycetes</taxon>
        <taxon>Pseudonocardiales</taxon>
        <taxon>Pseudonocardiaceae</taxon>
        <taxon>Saccharomonospora</taxon>
    </lineage>
</organism>
<dbReference type="Gene3D" id="3.90.1150.10">
    <property type="entry name" value="Aspartate Aminotransferase, domain 1"/>
    <property type="match status" value="1"/>
</dbReference>
<dbReference type="EC" id="2.6.1.-" evidence="5"/>
<keyword evidence="3 5" id="KW-0808">Transferase</keyword>
<comment type="cofactor">
    <cofactor evidence="1 5">
        <name>pyridoxal 5'-phosphate</name>
        <dbReference type="ChEBI" id="CHEBI:597326"/>
    </cofactor>
</comment>
<keyword evidence="4" id="KW-0663">Pyridoxal phosphate</keyword>
<dbReference type="Gene3D" id="3.40.640.10">
    <property type="entry name" value="Type I PLP-dependent aspartate aminotransferase-like (Major domain)"/>
    <property type="match status" value="1"/>
</dbReference>
<dbReference type="PANTHER" id="PTHR43807">
    <property type="entry name" value="FI04487P"/>
    <property type="match status" value="1"/>
</dbReference>
<dbReference type="EMBL" id="MWIH01000008">
    <property type="protein sequence ID" value="OQO89832.1"/>
    <property type="molecule type" value="Genomic_DNA"/>
</dbReference>
<dbReference type="InterPro" id="IPR004839">
    <property type="entry name" value="Aminotransferase_I/II_large"/>
</dbReference>
<comment type="caution">
    <text evidence="7">The sequence shown here is derived from an EMBL/GenBank/DDBJ whole genome shotgun (WGS) entry which is preliminary data.</text>
</comment>
<evidence type="ECO:0000256" key="5">
    <source>
        <dbReference type="RuleBase" id="RU000481"/>
    </source>
</evidence>
<proteinExistence type="inferred from homology"/>
<evidence type="ECO:0000313" key="7">
    <source>
        <dbReference type="EMBL" id="OQO89832.1"/>
    </source>
</evidence>
<accession>A0A1V8ZY76</accession>
<dbReference type="GO" id="GO:0005737">
    <property type="term" value="C:cytoplasm"/>
    <property type="evidence" value="ECO:0007669"/>
    <property type="project" value="TreeGrafter"/>
</dbReference>
<dbReference type="AlphaFoldDB" id="A0A1V8ZY76"/>